<name>A0A3S3RD51_9HYPH</name>
<comment type="caution">
    <text evidence="2">The sequence shown here is derived from an EMBL/GenBank/DDBJ whole genome shotgun (WGS) entry which is preliminary data.</text>
</comment>
<keyword evidence="3" id="KW-1185">Reference proteome</keyword>
<organism evidence="2 3">
    <name type="scientific">Neorhizobium lilium</name>
    <dbReference type="NCBI Taxonomy" id="2503024"/>
    <lineage>
        <taxon>Bacteria</taxon>
        <taxon>Pseudomonadati</taxon>
        <taxon>Pseudomonadota</taxon>
        <taxon>Alphaproteobacteria</taxon>
        <taxon>Hyphomicrobiales</taxon>
        <taxon>Rhizobiaceae</taxon>
        <taxon>Rhizobium/Agrobacterium group</taxon>
        <taxon>Neorhizobium</taxon>
    </lineage>
</organism>
<gene>
    <name evidence="2" type="ORF">EPK99_24575</name>
</gene>
<keyword evidence="1" id="KW-0472">Membrane</keyword>
<dbReference type="RefSeq" id="WP_128445737.1">
    <property type="nucleotide sequence ID" value="NZ_SBIP01000008.1"/>
</dbReference>
<evidence type="ECO:0008006" key="4">
    <source>
        <dbReference type="Google" id="ProtNLM"/>
    </source>
</evidence>
<evidence type="ECO:0000256" key="1">
    <source>
        <dbReference type="SAM" id="Phobius"/>
    </source>
</evidence>
<sequence>MDEELWKTVRVRQRATYRSGKTGALNLALLFGTAVIALSLIITPMLAGREDQKRLAHVQEDFDMISTGSIKPSDGTSKHYTIRRSILQETPGSVCIVQGYSSGNDC</sequence>
<dbReference type="Proteomes" id="UP000287687">
    <property type="component" value="Unassembled WGS sequence"/>
</dbReference>
<dbReference type="AlphaFoldDB" id="A0A3S3RD51"/>
<protein>
    <recommendedName>
        <fullName evidence="4">Transmembrane protein</fullName>
    </recommendedName>
</protein>
<dbReference type="EMBL" id="SBIP01000008">
    <property type="protein sequence ID" value="RWX74366.1"/>
    <property type="molecule type" value="Genomic_DNA"/>
</dbReference>
<keyword evidence="1" id="KW-0812">Transmembrane</keyword>
<keyword evidence="1" id="KW-1133">Transmembrane helix</keyword>
<feature type="transmembrane region" description="Helical" evidence="1">
    <location>
        <begin position="27"/>
        <end position="47"/>
    </location>
</feature>
<dbReference type="OrthoDB" id="8447782at2"/>
<accession>A0A3S3RD51</accession>
<evidence type="ECO:0000313" key="3">
    <source>
        <dbReference type="Proteomes" id="UP000287687"/>
    </source>
</evidence>
<reference evidence="2 3" key="1">
    <citation type="submission" date="2019-01" db="EMBL/GenBank/DDBJ databases">
        <title>The draft genome of Rhizobium sp. 24NR.</title>
        <authorList>
            <person name="Liu L."/>
            <person name="Liang L."/>
            <person name="Shi S."/>
            <person name="Xu L."/>
            <person name="Wang X."/>
            <person name="Li L."/>
            <person name="Zhang X."/>
        </authorList>
    </citation>
    <scope>NUCLEOTIDE SEQUENCE [LARGE SCALE GENOMIC DNA]</scope>
    <source>
        <strain evidence="2 3">24NR</strain>
    </source>
</reference>
<evidence type="ECO:0000313" key="2">
    <source>
        <dbReference type="EMBL" id="RWX74366.1"/>
    </source>
</evidence>
<proteinExistence type="predicted"/>